<dbReference type="Proteomes" id="UP001597045">
    <property type="component" value="Unassembled WGS sequence"/>
</dbReference>
<dbReference type="InterPro" id="IPR020459">
    <property type="entry name" value="AMP-binding"/>
</dbReference>
<organism evidence="2 3">
    <name type="scientific">Kibdelosporangium lantanae</name>
    <dbReference type="NCBI Taxonomy" id="1497396"/>
    <lineage>
        <taxon>Bacteria</taxon>
        <taxon>Bacillati</taxon>
        <taxon>Actinomycetota</taxon>
        <taxon>Actinomycetes</taxon>
        <taxon>Pseudonocardiales</taxon>
        <taxon>Pseudonocardiaceae</taxon>
        <taxon>Kibdelosporangium</taxon>
    </lineage>
</organism>
<dbReference type="InterPro" id="IPR020845">
    <property type="entry name" value="AMP-binding_CS"/>
</dbReference>
<dbReference type="SUPFAM" id="SSF56801">
    <property type="entry name" value="Acetyl-CoA synthetase-like"/>
    <property type="match status" value="1"/>
</dbReference>
<comment type="caution">
    <text evidence="2">The sequence shown here is derived from an EMBL/GenBank/DDBJ whole genome shotgun (WGS) entry which is preliminary data.</text>
</comment>
<sequence>MVVHEHNTGDVITLGGLTGRVEMADTGTAKLDLTVKFTERTAGIDVKLEYATDLFTEDSVRDIAAALATVLDDLPHRLTSPVSAVRATNLPPLTGERVDVPDVTLVDLLVEAADEYRDRLAVSFGDTHLTYAEFDSYVSRVAGGLRERGVGSGTIVAVNIPRSIELVVALHAVVRAGAAYLPLDPEHPAERTQLMVDDARPVLTLTAQDLHPGESVRSVGVTPGEPAYVIYTSGSTGRPKGVVVSHRAIVNRLLWMQSTYPLGPDDRVLQKTPAGFDVSVWEFFWPLLTGAGLVVAAPGGHR</sequence>
<keyword evidence="3" id="KW-1185">Reference proteome</keyword>
<feature type="domain" description="AMP-dependent synthetase/ligase" evidence="1">
    <location>
        <begin position="219"/>
        <end position="298"/>
    </location>
</feature>
<feature type="domain" description="AMP-dependent synthetase/ligase" evidence="1">
    <location>
        <begin position="111"/>
        <end position="208"/>
    </location>
</feature>
<gene>
    <name evidence="2" type="ORF">ACFQ1S_30200</name>
</gene>
<dbReference type="PRINTS" id="PR00154">
    <property type="entry name" value="AMPBINDING"/>
</dbReference>
<dbReference type="PROSITE" id="PS00455">
    <property type="entry name" value="AMP_BINDING"/>
    <property type="match status" value="1"/>
</dbReference>
<dbReference type="Gene3D" id="3.40.50.12780">
    <property type="entry name" value="N-terminal domain of ligase-like"/>
    <property type="match status" value="1"/>
</dbReference>
<evidence type="ECO:0000313" key="2">
    <source>
        <dbReference type="EMBL" id="MFD1049503.1"/>
    </source>
</evidence>
<proteinExistence type="predicted"/>
<dbReference type="PANTHER" id="PTHR45527:SF1">
    <property type="entry name" value="FATTY ACID SYNTHASE"/>
    <property type="match status" value="1"/>
</dbReference>
<dbReference type="PANTHER" id="PTHR45527">
    <property type="entry name" value="NONRIBOSOMAL PEPTIDE SYNTHETASE"/>
    <property type="match status" value="1"/>
</dbReference>
<dbReference type="SUPFAM" id="SSF52777">
    <property type="entry name" value="CoA-dependent acyltransferases"/>
    <property type="match status" value="1"/>
</dbReference>
<evidence type="ECO:0000259" key="1">
    <source>
        <dbReference type="Pfam" id="PF00501"/>
    </source>
</evidence>
<evidence type="ECO:0000313" key="3">
    <source>
        <dbReference type="Proteomes" id="UP001597045"/>
    </source>
</evidence>
<dbReference type="EMBL" id="JBHTIS010002216">
    <property type="protein sequence ID" value="MFD1049503.1"/>
    <property type="molecule type" value="Genomic_DNA"/>
</dbReference>
<accession>A0ABW3MFX4</accession>
<feature type="non-terminal residue" evidence="2">
    <location>
        <position position="302"/>
    </location>
</feature>
<dbReference type="Pfam" id="PF00501">
    <property type="entry name" value="AMP-binding"/>
    <property type="match status" value="2"/>
</dbReference>
<dbReference type="InterPro" id="IPR000873">
    <property type="entry name" value="AMP-dep_synth/lig_dom"/>
</dbReference>
<dbReference type="Gene3D" id="3.30.559.30">
    <property type="entry name" value="Nonribosomal peptide synthetase, condensation domain"/>
    <property type="match status" value="1"/>
</dbReference>
<dbReference type="InterPro" id="IPR042099">
    <property type="entry name" value="ANL_N_sf"/>
</dbReference>
<reference evidence="3" key="1">
    <citation type="journal article" date="2019" name="Int. J. Syst. Evol. Microbiol.">
        <title>The Global Catalogue of Microorganisms (GCM) 10K type strain sequencing project: providing services to taxonomists for standard genome sequencing and annotation.</title>
        <authorList>
            <consortium name="The Broad Institute Genomics Platform"/>
            <consortium name="The Broad Institute Genome Sequencing Center for Infectious Disease"/>
            <person name="Wu L."/>
            <person name="Ma J."/>
        </authorList>
    </citation>
    <scope>NUCLEOTIDE SEQUENCE [LARGE SCALE GENOMIC DNA]</scope>
    <source>
        <strain evidence="3">JCM 31486</strain>
    </source>
</reference>
<protein>
    <submittedName>
        <fullName evidence="2">AMP-binding protein</fullName>
    </submittedName>
</protein>
<name>A0ABW3MFX4_9PSEU</name>